<evidence type="ECO:0000256" key="6">
    <source>
        <dbReference type="ARBA" id="ARBA00022643"/>
    </source>
</evidence>
<accession>A0A1F5YBM5</accession>
<dbReference type="PANTHER" id="PTHR11780">
    <property type="entry name" value="NADH-UBIQUINONE OXIDOREDUCTASE FLAVOPROTEIN 1 NDUFV1"/>
    <property type="match status" value="1"/>
</dbReference>
<dbReference type="NCBIfam" id="NF010120">
    <property type="entry name" value="PRK13596.1"/>
    <property type="match status" value="1"/>
</dbReference>
<dbReference type="InterPro" id="IPR054765">
    <property type="entry name" value="SLBB_dom"/>
</dbReference>
<keyword evidence="7" id="KW-0874">Quinone</keyword>
<evidence type="ECO:0000256" key="8">
    <source>
        <dbReference type="ARBA" id="ARBA00022723"/>
    </source>
</evidence>
<keyword evidence="8" id="KW-0479">Metal-binding</keyword>
<dbReference type="GO" id="GO:0008137">
    <property type="term" value="F:NADH dehydrogenase (ubiquinone) activity"/>
    <property type="evidence" value="ECO:0007669"/>
    <property type="project" value="InterPro"/>
</dbReference>
<dbReference type="SUPFAM" id="SSF140490">
    <property type="entry name" value="Nqo1C-terminal domain-like"/>
    <property type="match status" value="1"/>
</dbReference>
<sequence length="388" mass="42079">MAKVKLITRFFEIEDANLLPIYEANGGYAAARKVVTESWPPDKIFSTVKAANLRGLGGAGFPAGMKWSFVPKDAEGPKYLVVNADESEPGTFKDRHIMLKAPHLLLEGAIIAACSINAEDIYIYVRGEYYQPTQSLERAIEEAEDAGFLGKNIFGSHKNIKVHLHRGAGAYICGEETALLSSLEGFKGWPKLKPPFPAVKGLFSKPTIINNVETLSYVPIVIDKGPEYFAKLGVERNGGARLFGISGHVKKPGVYELSLGTPMRELIFDHAGGVRGDRKLKAVIPGGSSCPVLTADEIDVNLDFDSLAKIGSMLGSGGMIIMDETTDMVKVLLRICRFYAFESCGQCTPCREGTGWMTRIMERVASGEGTSQDLDDLYDVAGMIGGNT</sequence>
<evidence type="ECO:0000256" key="3">
    <source>
        <dbReference type="ARBA" id="ARBA00007523"/>
    </source>
</evidence>
<evidence type="ECO:0000256" key="10">
    <source>
        <dbReference type="ARBA" id="ARBA00023004"/>
    </source>
</evidence>
<evidence type="ECO:0000256" key="4">
    <source>
        <dbReference type="ARBA" id="ARBA00022485"/>
    </source>
</evidence>
<dbReference type="SMART" id="SM00928">
    <property type="entry name" value="NADH_4Fe-4S"/>
    <property type="match status" value="1"/>
</dbReference>
<protein>
    <submittedName>
        <fullName evidence="15">NADH-quinone oxidoreductase subunit F</fullName>
    </submittedName>
</protein>
<dbReference type="Gene3D" id="1.20.1440.230">
    <property type="entry name" value="NADH-ubiquinone oxidoreductase 51kDa subunit, iron-sulphur binding domain"/>
    <property type="match status" value="1"/>
</dbReference>
<evidence type="ECO:0000256" key="5">
    <source>
        <dbReference type="ARBA" id="ARBA00022630"/>
    </source>
</evidence>
<dbReference type="PANTHER" id="PTHR11780:SF10">
    <property type="entry name" value="NADH DEHYDROGENASE [UBIQUINONE] FLAVOPROTEIN 1, MITOCHONDRIAL"/>
    <property type="match status" value="1"/>
</dbReference>
<comment type="catalytic activity">
    <reaction evidence="13">
        <text>a quinone + NADH + 5 H(+)(in) = a quinol + NAD(+) + 4 H(+)(out)</text>
        <dbReference type="Rhea" id="RHEA:57888"/>
        <dbReference type="ChEBI" id="CHEBI:15378"/>
        <dbReference type="ChEBI" id="CHEBI:24646"/>
        <dbReference type="ChEBI" id="CHEBI:57540"/>
        <dbReference type="ChEBI" id="CHEBI:57945"/>
        <dbReference type="ChEBI" id="CHEBI:132124"/>
    </reaction>
</comment>
<dbReference type="Pfam" id="PF22461">
    <property type="entry name" value="SLBB_2"/>
    <property type="match status" value="1"/>
</dbReference>
<dbReference type="EMBL" id="MFIV01000220">
    <property type="protein sequence ID" value="OGF97618.1"/>
    <property type="molecule type" value="Genomic_DNA"/>
</dbReference>
<comment type="similarity">
    <text evidence="3">Belongs to the complex I 51 kDa subunit family.</text>
</comment>
<dbReference type="GO" id="GO:0003954">
    <property type="term" value="F:NADH dehydrogenase activity"/>
    <property type="evidence" value="ECO:0007669"/>
    <property type="project" value="TreeGrafter"/>
</dbReference>
<dbReference type="InterPro" id="IPR037207">
    <property type="entry name" value="Nuop51_4Fe4S-bd_sf"/>
</dbReference>
<keyword evidence="12" id="KW-0520">NAD</keyword>
<dbReference type="GO" id="GO:0046872">
    <property type="term" value="F:metal ion binding"/>
    <property type="evidence" value="ECO:0007669"/>
    <property type="project" value="UniProtKB-KW"/>
</dbReference>
<dbReference type="Gene3D" id="3.40.50.11540">
    <property type="entry name" value="NADH-ubiquinone oxidoreductase 51kDa subunit"/>
    <property type="match status" value="1"/>
</dbReference>
<comment type="caution">
    <text evidence="15">The sequence shown here is derived from an EMBL/GenBank/DDBJ whole genome shotgun (WGS) entry which is preliminary data.</text>
</comment>
<dbReference type="Pfam" id="PF10589">
    <property type="entry name" value="NADH_4Fe-4S"/>
    <property type="match status" value="1"/>
</dbReference>
<dbReference type="PROSITE" id="PS00645">
    <property type="entry name" value="COMPLEX1_51K_2"/>
    <property type="match status" value="1"/>
</dbReference>
<evidence type="ECO:0000256" key="7">
    <source>
        <dbReference type="ARBA" id="ARBA00022719"/>
    </source>
</evidence>
<evidence type="ECO:0000256" key="9">
    <source>
        <dbReference type="ARBA" id="ARBA00022967"/>
    </source>
</evidence>
<dbReference type="InterPro" id="IPR011538">
    <property type="entry name" value="Nuo51_FMN-bd"/>
</dbReference>
<evidence type="ECO:0000313" key="16">
    <source>
        <dbReference type="Proteomes" id="UP000176992"/>
    </source>
</evidence>
<dbReference type="GO" id="GO:0045333">
    <property type="term" value="P:cellular respiration"/>
    <property type="evidence" value="ECO:0007669"/>
    <property type="project" value="TreeGrafter"/>
</dbReference>
<feature type="domain" description="NADH-ubiquinone oxidoreductase 51kDa subunit iron-sulphur binding" evidence="14">
    <location>
        <begin position="329"/>
        <end position="374"/>
    </location>
</feature>
<evidence type="ECO:0000313" key="15">
    <source>
        <dbReference type="EMBL" id="OGF97618.1"/>
    </source>
</evidence>
<dbReference type="AlphaFoldDB" id="A0A1F5YBM5"/>
<keyword evidence="4" id="KW-0004">4Fe-4S</keyword>
<dbReference type="GO" id="GO:0048038">
    <property type="term" value="F:quinone binding"/>
    <property type="evidence" value="ECO:0007669"/>
    <property type="project" value="UniProtKB-KW"/>
</dbReference>
<evidence type="ECO:0000259" key="14">
    <source>
        <dbReference type="SMART" id="SM00928"/>
    </source>
</evidence>
<dbReference type="GO" id="GO:0010181">
    <property type="term" value="F:FMN binding"/>
    <property type="evidence" value="ECO:0007669"/>
    <property type="project" value="InterPro"/>
</dbReference>
<keyword evidence="11" id="KW-0411">Iron-sulfur</keyword>
<keyword evidence="9" id="KW-1278">Translocase</keyword>
<dbReference type="InterPro" id="IPR050837">
    <property type="entry name" value="ComplexI_51kDa_subunit"/>
</dbReference>
<gene>
    <name evidence="15" type="ORF">A2Z86_00395</name>
</gene>
<dbReference type="InterPro" id="IPR019575">
    <property type="entry name" value="Nuop51_4Fe4S-bd"/>
</dbReference>
<keyword evidence="6" id="KW-0288">FMN</keyword>
<comment type="cofactor">
    <cofactor evidence="1">
        <name>FMN</name>
        <dbReference type="ChEBI" id="CHEBI:58210"/>
    </cofactor>
</comment>
<reference evidence="15 16" key="1">
    <citation type="journal article" date="2016" name="Nat. Commun.">
        <title>Thousands of microbial genomes shed light on interconnected biogeochemical processes in an aquifer system.</title>
        <authorList>
            <person name="Anantharaman K."/>
            <person name="Brown C.T."/>
            <person name="Hug L.A."/>
            <person name="Sharon I."/>
            <person name="Castelle C.J."/>
            <person name="Probst A.J."/>
            <person name="Thomas B.C."/>
            <person name="Singh A."/>
            <person name="Wilkins M.J."/>
            <person name="Karaoz U."/>
            <person name="Brodie E.L."/>
            <person name="Williams K.H."/>
            <person name="Hubbard S.S."/>
            <person name="Banfield J.F."/>
        </authorList>
    </citation>
    <scope>NUCLEOTIDE SEQUENCE [LARGE SCALE GENOMIC DNA]</scope>
</reference>
<dbReference type="SUPFAM" id="SSF142019">
    <property type="entry name" value="Nqo1 FMN-binding domain-like"/>
    <property type="match status" value="1"/>
</dbReference>
<dbReference type="Proteomes" id="UP000176992">
    <property type="component" value="Unassembled WGS sequence"/>
</dbReference>
<dbReference type="FunFam" id="3.40.50.11540:FF:000001">
    <property type="entry name" value="NADH dehydrogenase [ubiquinone] flavoprotein 1, mitochondrial"/>
    <property type="match status" value="1"/>
</dbReference>
<dbReference type="FunFam" id="3.10.20.600:FF:000003">
    <property type="entry name" value="NADH-quinone oxidoreductase subunit F"/>
    <property type="match status" value="1"/>
</dbReference>
<dbReference type="SUPFAM" id="SSF142984">
    <property type="entry name" value="Nqo1 middle domain-like"/>
    <property type="match status" value="1"/>
</dbReference>
<name>A0A1F5YBM5_9BACT</name>
<comment type="cofactor">
    <cofactor evidence="2">
        <name>[4Fe-4S] cluster</name>
        <dbReference type="ChEBI" id="CHEBI:49883"/>
    </cofactor>
</comment>
<evidence type="ECO:0000256" key="11">
    <source>
        <dbReference type="ARBA" id="ARBA00023014"/>
    </source>
</evidence>
<proteinExistence type="inferred from homology"/>
<feature type="non-terminal residue" evidence="15">
    <location>
        <position position="388"/>
    </location>
</feature>
<dbReference type="InterPro" id="IPR001949">
    <property type="entry name" value="NADH-UbQ_OxRdtase_51kDa_CS"/>
</dbReference>
<dbReference type="Gene3D" id="3.10.20.600">
    <property type="match status" value="1"/>
</dbReference>
<evidence type="ECO:0000256" key="13">
    <source>
        <dbReference type="ARBA" id="ARBA00047712"/>
    </source>
</evidence>
<evidence type="ECO:0000256" key="1">
    <source>
        <dbReference type="ARBA" id="ARBA00001917"/>
    </source>
</evidence>
<keyword evidence="5" id="KW-0285">Flavoprotein</keyword>
<organism evidence="15 16">
    <name type="scientific">Candidatus Glassbacteria bacterium GWA2_58_10</name>
    <dbReference type="NCBI Taxonomy" id="1817865"/>
    <lineage>
        <taxon>Bacteria</taxon>
        <taxon>Candidatus Glassiibacteriota</taxon>
    </lineage>
</organism>
<dbReference type="Pfam" id="PF01512">
    <property type="entry name" value="Complex1_51K"/>
    <property type="match status" value="1"/>
</dbReference>
<evidence type="ECO:0000256" key="12">
    <source>
        <dbReference type="ARBA" id="ARBA00023027"/>
    </source>
</evidence>
<evidence type="ECO:0000256" key="2">
    <source>
        <dbReference type="ARBA" id="ARBA00001966"/>
    </source>
</evidence>
<dbReference type="InterPro" id="IPR037225">
    <property type="entry name" value="Nuo51_FMN-bd_sf"/>
</dbReference>
<keyword evidence="10" id="KW-0408">Iron</keyword>
<dbReference type="GO" id="GO:0051539">
    <property type="term" value="F:4 iron, 4 sulfur cluster binding"/>
    <property type="evidence" value="ECO:0007669"/>
    <property type="project" value="UniProtKB-KW"/>
</dbReference>